<reference evidence="2 3" key="1">
    <citation type="submission" date="2016-10" db="EMBL/GenBank/DDBJ databases">
        <title>Genome sequence of the ascomycete fungus Penicillium subrubescens.</title>
        <authorList>
            <person name="De Vries R.P."/>
            <person name="Peng M."/>
            <person name="Dilokpimol A."/>
            <person name="Hilden K."/>
            <person name="Makela M.R."/>
            <person name="Grigoriev I."/>
            <person name="Riley R."/>
            <person name="Granchi Z."/>
        </authorList>
    </citation>
    <scope>NUCLEOTIDE SEQUENCE [LARGE SCALE GENOMIC DNA]</scope>
    <source>
        <strain evidence="2 3">CBS 132785</strain>
    </source>
</reference>
<protein>
    <recommendedName>
        <fullName evidence="1">F-box domain-containing protein</fullName>
    </recommendedName>
</protein>
<dbReference type="STRING" id="1316194.A0A1Q5TU55"/>
<evidence type="ECO:0000259" key="1">
    <source>
        <dbReference type="Pfam" id="PF00646"/>
    </source>
</evidence>
<sequence length="301" mass="34456">MGGWEIYCAICGGPFSSQVEMDPEGTEEDSYRYDVLKDCDLGWLDNLCALGFNLEAGGVDNYHDFAEIGEPHVFPFHPICYHDILLRCLKQDKPGKKIRGDVLFNVLEGLNGGRYVRLQLSYGEPEPRAEQVWCQQKGHEVLVVNPVIIPQIDADLDFIKKSLNQNANSSQIPPREDIFDKLPHELRHEIFKLLPAGSILALKSASWAMHITTLSRDFWRDRLRSEVPWVWEIHDINVFQSQESEDRASKLLLDIQKKSAYTSESDDYILGFANRRRIWGVCEQIRARYVEGLACISDLDS</sequence>
<dbReference type="Proteomes" id="UP000186955">
    <property type="component" value="Unassembled WGS sequence"/>
</dbReference>
<dbReference type="InterPro" id="IPR036047">
    <property type="entry name" value="F-box-like_dom_sf"/>
</dbReference>
<comment type="caution">
    <text evidence="2">The sequence shown here is derived from an EMBL/GenBank/DDBJ whole genome shotgun (WGS) entry which is preliminary data.</text>
</comment>
<dbReference type="InterPro" id="IPR001810">
    <property type="entry name" value="F-box_dom"/>
</dbReference>
<name>A0A1Q5TU55_9EURO</name>
<feature type="domain" description="F-box" evidence="1">
    <location>
        <begin position="180"/>
        <end position="220"/>
    </location>
</feature>
<dbReference type="Gene3D" id="1.20.1280.50">
    <property type="match status" value="1"/>
</dbReference>
<evidence type="ECO:0000313" key="2">
    <source>
        <dbReference type="EMBL" id="OKP03764.1"/>
    </source>
</evidence>
<dbReference type="SUPFAM" id="SSF81383">
    <property type="entry name" value="F-box domain"/>
    <property type="match status" value="1"/>
</dbReference>
<accession>A0A1Q5TU55</accession>
<keyword evidence="3" id="KW-1185">Reference proteome</keyword>
<gene>
    <name evidence="2" type="ORF">PENSUB_6773</name>
</gene>
<dbReference type="Pfam" id="PF00646">
    <property type="entry name" value="F-box"/>
    <property type="match status" value="1"/>
</dbReference>
<organism evidence="2 3">
    <name type="scientific">Penicillium subrubescens</name>
    <dbReference type="NCBI Taxonomy" id="1316194"/>
    <lineage>
        <taxon>Eukaryota</taxon>
        <taxon>Fungi</taxon>
        <taxon>Dikarya</taxon>
        <taxon>Ascomycota</taxon>
        <taxon>Pezizomycotina</taxon>
        <taxon>Eurotiomycetes</taxon>
        <taxon>Eurotiomycetidae</taxon>
        <taxon>Eurotiales</taxon>
        <taxon>Aspergillaceae</taxon>
        <taxon>Penicillium</taxon>
    </lineage>
</organism>
<evidence type="ECO:0000313" key="3">
    <source>
        <dbReference type="Proteomes" id="UP000186955"/>
    </source>
</evidence>
<proteinExistence type="predicted"/>
<dbReference type="AlphaFoldDB" id="A0A1Q5TU55"/>
<dbReference type="EMBL" id="MNBE01000615">
    <property type="protein sequence ID" value="OKP03764.1"/>
    <property type="molecule type" value="Genomic_DNA"/>
</dbReference>